<gene>
    <name evidence="2" type="ORF">MUK42_03686</name>
</gene>
<accession>A0A9E7GVR2</accession>
<feature type="region of interest" description="Disordered" evidence="1">
    <location>
        <begin position="1"/>
        <end position="122"/>
    </location>
</feature>
<dbReference type="Proteomes" id="UP001055439">
    <property type="component" value="Chromosome 7"/>
</dbReference>
<dbReference type="EMBL" id="CP097509">
    <property type="protein sequence ID" value="URE22000.1"/>
    <property type="molecule type" value="Genomic_DNA"/>
</dbReference>
<sequence>MKTMWGERHFPSRARVGGAGAGVELRHRSEPGPVEREPGARGGGDADGERAVWGGEDSRGEGGGEDGDEGASAELALGAGGGGRSGGVRGGAPRRRHGDGGGSGGRWSAQAAAVEGPKGRDEAEVQRMGKGVQQGVGWWWLGTRCRRRWSGGGEEMEGRVVRWRLAARVWVSYFANAVKTGYYETRSVEWREDVDLALVAGTNDLAVIT</sequence>
<feature type="compositionally biased region" description="Gly residues" evidence="1">
    <location>
        <begin position="78"/>
        <end position="90"/>
    </location>
</feature>
<proteinExistence type="predicted"/>
<feature type="compositionally biased region" description="Basic and acidic residues" evidence="1">
    <location>
        <begin position="1"/>
        <end position="10"/>
    </location>
</feature>
<dbReference type="PANTHER" id="PTHR31439:SF7">
    <property type="entry name" value="EXPRESSED PROTEIN"/>
    <property type="match status" value="1"/>
</dbReference>
<dbReference type="AlphaFoldDB" id="A0A9E7GVR2"/>
<reference evidence="2" key="1">
    <citation type="submission" date="2022-05" db="EMBL/GenBank/DDBJ databases">
        <title>The Musa troglodytarum L. genome provides insights into the mechanism of non-climacteric behaviour and enrichment of carotenoids.</title>
        <authorList>
            <person name="Wang J."/>
        </authorList>
    </citation>
    <scope>NUCLEOTIDE SEQUENCE</scope>
    <source>
        <tissue evidence="2">Leaf</tissue>
    </source>
</reference>
<feature type="compositionally biased region" description="Basic and acidic residues" evidence="1">
    <location>
        <begin position="24"/>
        <end position="39"/>
    </location>
</feature>
<protein>
    <submittedName>
        <fullName evidence="2">Uncharacterized protein</fullName>
    </submittedName>
</protein>
<organism evidence="2 3">
    <name type="scientific">Musa troglodytarum</name>
    <name type="common">fe'i banana</name>
    <dbReference type="NCBI Taxonomy" id="320322"/>
    <lineage>
        <taxon>Eukaryota</taxon>
        <taxon>Viridiplantae</taxon>
        <taxon>Streptophyta</taxon>
        <taxon>Embryophyta</taxon>
        <taxon>Tracheophyta</taxon>
        <taxon>Spermatophyta</taxon>
        <taxon>Magnoliopsida</taxon>
        <taxon>Liliopsida</taxon>
        <taxon>Zingiberales</taxon>
        <taxon>Musaceae</taxon>
        <taxon>Musa</taxon>
    </lineage>
</organism>
<evidence type="ECO:0000256" key="1">
    <source>
        <dbReference type="SAM" id="MobiDB-lite"/>
    </source>
</evidence>
<dbReference type="PANTHER" id="PTHR31439">
    <property type="entry name" value="EXPRESSED PROTEIN"/>
    <property type="match status" value="1"/>
</dbReference>
<evidence type="ECO:0000313" key="3">
    <source>
        <dbReference type="Proteomes" id="UP001055439"/>
    </source>
</evidence>
<keyword evidence="3" id="KW-1185">Reference proteome</keyword>
<name>A0A9E7GVR2_9LILI</name>
<evidence type="ECO:0000313" key="2">
    <source>
        <dbReference type="EMBL" id="URE22000.1"/>
    </source>
</evidence>